<dbReference type="Pfam" id="PF00211">
    <property type="entry name" value="Guanylate_cyc"/>
    <property type="match status" value="1"/>
</dbReference>
<comment type="caution">
    <text evidence="3">The sequence shown here is derived from an EMBL/GenBank/DDBJ whole genome shotgun (WGS) entry which is preliminary data.</text>
</comment>
<dbReference type="PANTHER" id="PTHR45655:SF13">
    <property type="entry name" value="SOLUBLE GUANYLATE CYCLASE GCY-32-RELATED"/>
    <property type="match status" value="1"/>
</dbReference>
<feature type="domain" description="Guanylate cyclase" evidence="2">
    <location>
        <begin position="1373"/>
        <end position="1505"/>
    </location>
</feature>
<feature type="transmembrane region" description="Helical" evidence="1">
    <location>
        <begin position="303"/>
        <end position="325"/>
    </location>
</feature>
<dbReference type="SUPFAM" id="SSF55785">
    <property type="entry name" value="PYP-like sensor domain (PAS domain)"/>
    <property type="match status" value="1"/>
</dbReference>
<feature type="transmembrane region" description="Helical" evidence="1">
    <location>
        <begin position="102"/>
        <end position="123"/>
    </location>
</feature>
<dbReference type="Proteomes" id="UP001470230">
    <property type="component" value="Unassembled WGS sequence"/>
</dbReference>
<dbReference type="InterPro" id="IPR035965">
    <property type="entry name" value="PAS-like_dom_sf"/>
</dbReference>
<feature type="transmembrane region" description="Helical" evidence="1">
    <location>
        <begin position="175"/>
        <end position="195"/>
    </location>
</feature>
<dbReference type="InterPro" id="IPR029787">
    <property type="entry name" value="Nucleotide_cyclase"/>
</dbReference>
<feature type="transmembrane region" description="Helical" evidence="1">
    <location>
        <begin position="246"/>
        <end position="264"/>
    </location>
</feature>
<dbReference type="Gene3D" id="3.30.450.20">
    <property type="entry name" value="PAS domain"/>
    <property type="match status" value="1"/>
</dbReference>
<evidence type="ECO:0000259" key="2">
    <source>
        <dbReference type="PROSITE" id="PS50125"/>
    </source>
</evidence>
<keyword evidence="4" id="KW-1185">Reference proteome</keyword>
<name>A0ABR2IR11_9EUKA</name>
<dbReference type="InterPro" id="IPR001054">
    <property type="entry name" value="A/G_cyclase"/>
</dbReference>
<gene>
    <name evidence="3" type="ORF">M9Y10_009781</name>
</gene>
<feature type="transmembrane region" description="Helical" evidence="1">
    <location>
        <begin position="803"/>
        <end position="826"/>
    </location>
</feature>
<feature type="transmembrane region" description="Helical" evidence="1">
    <location>
        <begin position="603"/>
        <end position="625"/>
    </location>
</feature>
<dbReference type="PANTHER" id="PTHR45655">
    <property type="entry name" value="GUANYLATE CYCLASE SOLUBLE SUBUNIT BETA-2"/>
    <property type="match status" value="1"/>
</dbReference>
<reference evidence="3 4" key="1">
    <citation type="submission" date="2024-04" db="EMBL/GenBank/DDBJ databases">
        <title>Tritrichomonas musculus Genome.</title>
        <authorList>
            <person name="Alves-Ferreira E."/>
            <person name="Grigg M."/>
            <person name="Lorenzi H."/>
            <person name="Galac M."/>
        </authorList>
    </citation>
    <scope>NUCLEOTIDE SEQUENCE [LARGE SCALE GENOMIC DNA]</scope>
    <source>
        <strain evidence="3 4">EAF2021</strain>
    </source>
</reference>
<sequence>MTQSSASSESEILQKLGFENQIDNRTIYASILNGLRINFSVIPILIEIISYIQVCSIGFYCTIPGILSESSYTHFVHSFFETALDLSTLFSNKDGRDKCHTYLIIFYSLILIIWVFLYLIFIIQYKITQSYKPIIVNLIYYVGYYAVTIFSLPMGTSFGFFLRNLFIDVSSAEELPIFFSVVLILSFIYVNNFMIKVIHSSPNVNSNDPLCLWPQNYYPLLYRQLLGFILSILLELFRGNGKITENIGYGLALLSGIIGLYLLWTDVQNVFPNGQIILSTEYIILIVASLLSLIHYYQKINSLYYLLIFIVLVVGIGVGLSYLNFYKTKRVIDLLYLPITDAVEHITSPEQCIYYMKRGLIYKVPCIQNFRLLNWSVSVWPTNKKLLLFVSYILYLFHMPYMEILDLISRAINISPLDEYERLLYFQLFNRLPIHEQLLKKKLNGIRRLYEIPISSLKNFWRAVLAHQWDEAVLKSISFQKDTDRISLIFSNIIFEHPFSECITREFAQYTIQIQGNYALAHLIEKELEARIAYIQMITNENQEPNNKLNSYDSGSMKFSNLSSLNSSIFYSDFSDIPEGFDKSQGEIQSAVNARPIFWPTNFFISTVIMSFISLAVVISSYTVAHIESTRLDNQINFASRIHQFAQTFTQILYASIEFTTLGKNASQTVSGTEKDEFTQRNNLINFTHNFGEILISAFSYHSSLPKSSLEFWVKKEVTSYVFFPIEEEIRNLTIMEAMRIYQVKSQTIAFSPLDYLGTIEKPCSEILQITYLYPTVSEALNIMMQTVADISGEEIDDNRLKVIISVSVCMGVSLIALIILAPIVISGIIKEYDFLIGLYSTIPVQNVINNIQKKIVIGQAPQQPAQRDNDGHKDDELLLLKKLEQSQSKKKIKLPLRLYHVGSMVAVFLCAFLITPLPFVMIIISYLEHVKESHFTLNGLQLSSEMITSFGMLSLFGFRLVSGFPSFLPRLYEADQFLNAADLMLEKYSELYFGGSDTFPKGLITRKESEKVRLIHDIDENCRQLIGYGNIHHNCVQTHDEIFLLYGLCQRIIELEKSANSGNNGDQNLIFKNGIESRVWRLFYPVASELLEISIEMFYEVFNNSSVYQCAKNKLLSILSLVLGIFFFFLTIFISKVYTKQVLAKSFKSILKPIVIMNPSDVVESPFLLRFLQGDFDNSNRNSTFLKNNNNSAKSKSGKNSITTFNGVTLIDFINEGVLVMTVDGTIIASNKKYHEMFCNAPEEVLGANVHSIFIQALNPLRNELNEIKNGKRIEQNLSMNASLYAEDGKELQVNVSLVFSNQEQQLSQHGGKSVICAFIFTDESEILKTQNKLNQEKENVESILNSFLPHNLVSSCMNGSENISFEVDKGCILYSSLIFPVSVTNVANLKLSMNVLNLVFGEFDSELTKFSSLTKLRTVDHNYICVGGLFKEDGNIEKAVKEIVSLALKMRDLIFKGILIDETPVKIKIGVYTGGPLVCGVIGKDSPAFEVFSSALSIAEELGKSAPENSIHISQSTIDYIYSIGLDMDENPNSSIIEGSTWIIK</sequence>
<evidence type="ECO:0000313" key="3">
    <source>
        <dbReference type="EMBL" id="KAK8866813.1"/>
    </source>
</evidence>
<keyword evidence="1" id="KW-1133">Transmembrane helix</keyword>
<evidence type="ECO:0000313" key="4">
    <source>
        <dbReference type="Proteomes" id="UP001470230"/>
    </source>
</evidence>
<accession>A0ABR2IR11</accession>
<keyword evidence="1" id="KW-0472">Membrane</keyword>
<keyword evidence="1" id="KW-0812">Transmembrane</keyword>
<organism evidence="3 4">
    <name type="scientific">Tritrichomonas musculus</name>
    <dbReference type="NCBI Taxonomy" id="1915356"/>
    <lineage>
        <taxon>Eukaryota</taxon>
        <taxon>Metamonada</taxon>
        <taxon>Parabasalia</taxon>
        <taxon>Tritrichomonadida</taxon>
        <taxon>Tritrichomonadidae</taxon>
        <taxon>Tritrichomonas</taxon>
    </lineage>
</organism>
<protein>
    <recommendedName>
        <fullName evidence="2">Guanylate cyclase domain-containing protein</fullName>
    </recommendedName>
</protein>
<dbReference type="Gene3D" id="3.30.70.1230">
    <property type="entry name" value="Nucleotide cyclase"/>
    <property type="match status" value="1"/>
</dbReference>
<dbReference type="SMART" id="SM00044">
    <property type="entry name" value="CYCc"/>
    <property type="match status" value="1"/>
</dbReference>
<evidence type="ECO:0000256" key="1">
    <source>
        <dbReference type="SAM" id="Phobius"/>
    </source>
</evidence>
<dbReference type="CDD" id="cd07302">
    <property type="entry name" value="CHD"/>
    <property type="match status" value="1"/>
</dbReference>
<dbReference type="SUPFAM" id="SSF55073">
    <property type="entry name" value="Nucleotide cyclase"/>
    <property type="match status" value="1"/>
</dbReference>
<feature type="transmembrane region" description="Helical" evidence="1">
    <location>
        <begin position="899"/>
        <end position="928"/>
    </location>
</feature>
<feature type="transmembrane region" description="Helical" evidence="1">
    <location>
        <begin position="1116"/>
        <end position="1139"/>
    </location>
</feature>
<dbReference type="PROSITE" id="PS50125">
    <property type="entry name" value="GUANYLATE_CYCLASE_2"/>
    <property type="match status" value="1"/>
</dbReference>
<proteinExistence type="predicted"/>
<feature type="transmembrane region" description="Helical" evidence="1">
    <location>
        <begin position="276"/>
        <end position="296"/>
    </location>
</feature>
<dbReference type="EMBL" id="JAPFFF010000015">
    <property type="protein sequence ID" value="KAK8866813.1"/>
    <property type="molecule type" value="Genomic_DNA"/>
</dbReference>
<feature type="transmembrane region" description="Helical" evidence="1">
    <location>
        <begin position="215"/>
        <end position="234"/>
    </location>
</feature>
<feature type="transmembrane region" description="Helical" evidence="1">
    <location>
        <begin position="143"/>
        <end position="163"/>
    </location>
</feature>